<dbReference type="SMART" id="SM00283">
    <property type="entry name" value="MA"/>
    <property type="match status" value="1"/>
</dbReference>
<protein>
    <submittedName>
        <fullName evidence="6">Methyl-accepting chemotaxis protein</fullName>
    </submittedName>
</protein>
<keyword evidence="1" id="KW-0145">Chemotaxis</keyword>
<evidence type="ECO:0000259" key="5">
    <source>
        <dbReference type="PROSITE" id="PS50111"/>
    </source>
</evidence>
<dbReference type="FunFam" id="1.10.287.950:FF:000006">
    <property type="entry name" value="Methyl-accepting chemotaxis protein signaling domain protein"/>
    <property type="match status" value="1"/>
</dbReference>
<keyword evidence="4" id="KW-0472">Membrane</keyword>
<dbReference type="InterPro" id="IPR051310">
    <property type="entry name" value="MCP_chemotaxis"/>
</dbReference>
<evidence type="ECO:0000256" key="2">
    <source>
        <dbReference type="ARBA" id="ARBA00029447"/>
    </source>
</evidence>
<keyword evidence="7" id="KW-1185">Reference proteome</keyword>
<evidence type="ECO:0000313" key="7">
    <source>
        <dbReference type="Proteomes" id="UP000298277"/>
    </source>
</evidence>
<dbReference type="GO" id="GO:0004888">
    <property type="term" value="F:transmembrane signaling receptor activity"/>
    <property type="evidence" value="ECO:0007669"/>
    <property type="project" value="TreeGrafter"/>
</dbReference>
<evidence type="ECO:0000256" key="3">
    <source>
        <dbReference type="PROSITE-ProRule" id="PRU00284"/>
    </source>
</evidence>
<dbReference type="RefSeq" id="WP_135592849.1">
    <property type="nucleotide sequence ID" value="NZ_RQEZ01000017.1"/>
</dbReference>
<sequence>MGNTSQTQKSSIYQIWKDGAVVINRIRLGLVILFSLTLLSVSKTNHPTQVIAHVVGTALMASYCLLEFILHRTGKVGVRFQKTLILLDINILSFTLMADCSIEPKVSSAILANVLIFSIYFYIMIYSSFLGERRFVLWVGVLAALGVIAAIFVAWKGGMVLTEDPELGKVPGHLIFSVQVIKVMFVFTASVIIFQLMTLFDKLSAEGTRLYEDSQTLLHKLTEDRRSLGDSAEKLESSIRKFAEYIDRIGQKMESQAAALEEVNAVLEELSASSSNTAHSIETQNASLLQLAESSDQLGEILHNSSSLSEALAVFAKENKEDMENVTIAAEKTKSYLVDIQNSFNRVDEINRIMSEIADKTNLLALNASIEAARAGAAGRGFAVVANEVSKLAEFTSGNAKSISDIVNQSRKFIEEARIASTETGDLTENQKLKILETVQRIDTMNRFYLEQMTIVQKFVSEVDRIKTVSGEILGSTKEQMFGQQEMVQTMGHLGSEINAISDESGKLQEEITKIKTQASELRILSVESIDSKTKDEPVS</sequence>
<dbReference type="GO" id="GO:0006935">
    <property type="term" value="P:chemotaxis"/>
    <property type="evidence" value="ECO:0007669"/>
    <property type="project" value="UniProtKB-KW"/>
</dbReference>
<dbReference type="OrthoDB" id="354666at2"/>
<dbReference type="AlphaFoldDB" id="A0A5F1YFS4"/>
<evidence type="ECO:0000256" key="4">
    <source>
        <dbReference type="SAM" id="Phobius"/>
    </source>
</evidence>
<dbReference type="PANTHER" id="PTHR43531">
    <property type="entry name" value="PROTEIN ICFG"/>
    <property type="match status" value="1"/>
</dbReference>
<dbReference type="SUPFAM" id="SSF58104">
    <property type="entry name" value="Methyl-accepting chemotaxis protein (MCP) signaling domain"/>
    <property type="match status" value="1"/>
</dbReference>
<feature type="transmembrane region" description="Helical" evidence="4">
    <location>
        <begin position="21"/>
        <end position="39"/>
    </location>
</feature>
<dbReference type="PANTHER" id="PTHR43531:SF11">
    <property type="entry name" value="METHYL-ACCEPTING CHEMOTAXIS PROTEIN 3"/>
    <property type="match status" value="1"/>
</dbReference>
<feature type="domain" description="Methyl-accepting transducer" evidence="5">
    <location>
        <begin position="231"/>
        <end position="495"/>
    </location>
</feature>
<dbReference type="PROSITE" id="PS50111">
    <property type="entry name" value="CHEMOTAXIS_TRANSDUC_2"/>
    <property type="match status" value="1"/>
</dbReference>
<organism evidence="6 7">
    <name type="scientific">Leptospira gomenensis</name>
    <dbReference type="NCBI Taxonomy" id="2484974"/>
    <lineage>
        <taxon>Bacteria</taxon>
        <taxon>Pseudomonadati</taxon>
        <taxon>Spirochaetota</taxon>
        <taxon>Spirochaetia</taxon>
        <taxon>Leptospirales</taxon>
        <taxon>Leptospiraceae</taxon>
        <taxon>Leptospira</taxon>
    </lineage>
</organism>
<feature type="transmembrane region" description="Helical" evidence="4">
    <location>
        <begin position="51"/>
        <end position="70"/>
    </location>
</feature>
<dbReference type="GO" id="GO:0007165">
    <property type="term" value="P:signal transduction"/>
    <property type="evidence" value="ECO:0007669"/>
    <property type="project" value="UniProtKB-KW"/>
</dbReference>
<dbReference type="Proteomes" id="UP000298277">
    <property type="component" value="Unassembled WGS sequence"/>
</dbReference>
<keyword evidence="3" id="KW-0807">Transducer</keyword>
<accession>A0A5F1YFS4</accession>
<proteinExistence type="inferred from homology"/>
<gene>
    <name evidence="6" type="ORF">EHQ17_01170</name>
</gene>
<keyword evidence="4" id="KW-0812">Transmembrane</keyword>
<dbReference type="Gene3D" id="1.10.287.950">
    <property type="entry name" value="Methyl-accepting chemotaxis protein"/>
    <property type="match status" value="1"/>
</dbReference>
<dbReference type="Pfam" id="PF00015">
    <property type="entry name" value="MCPsignal"/>
    <property type="match status" value="1"/>
</dbReference>
<feature type="transmembrane region" description="Helical" evidence="4">
    <location>
        <begin position="104"/>
        <end position="123"/>
    </location>
</feature>
<dbReference type="EMBL" id="RQFA01000008">
    <property type="protein sequence ID" value="TGK38678.1"/>
    <property type="molecule type" value="Genomic_DNA"/>
</dbReference>
<comment type="similarity">
    <text evidence="2">Belongs to the methyl-accepting chemotaxis (MCP) protein family.</text>
</comment>
<comment type="caution">
    <text evidence="6">The sequence shown here is derived from an EMBL/GenBank/DDBJ whole genome shotgun (WGS) entry which is preliminary data.</text>
</comment>
<dbReference type="InterPro" id="IPR004089">
    <property type="entry name" value="MCPsignal_dom"/>
</dbReference>
<evidence type="ECO:0000313" key="6">
    <source>
        <dbReference type="EMBL" id="TGK38678.1"/>
    </source>
</evidence>
<name>A0A5F1YFS4_9LEPT</name>
<keyword evidence="4" id="KW-1133">Transmembrane helix</keyword>
<dbReference type="GO" id="GO:0005886">
    <property type="term" value="C:plasma membrane"/>
    <property type="evidence" value="ECO:0007669"/>
    <property type="project" value="TreeGrafter"/>
</dbReference>
<feature type="transmembrane region" description="Helical" evidence="4">
    <location>
        <begin position="175"/>
        <end position="200"/>
    </location>
</feature>
<feature type="transmembrane region" description="Helical" evidence="4">
    <location>
        <begin position="135"/>
        <end position="155"/>
    </location>
</feature>
<feature type="transmembrane region" description="Helical" evidence="4">
    <location>
        <begin position="82"/>
        <end position="98"/>
    </location>
</feature>
<evidence type="ECO:0000256" key="1">
    <source>
        <dbReference type="ARBA" id="ARBA00022500"/>
    </source>
</evidence>
<reference evidence="6" key="1">
    <citation type="journal article" date="2019" name="PLoS Negl. Trop. Dis.">
        <title>Revisiting the worldwide diversity of Leptospira species in the environment.</title>
        <authorList>
            <person name="Vincent A.T."/>
            <person name="Schiettekatte O."/>
            <person name="Bourhy P."/>
            <person name="Veyrier F.J."/>
            <person name="Picardeau M."/>
        </authorList>
    </citation>
    <scope>NUCLEOTIDE SEQUENCE [LARGE SCALE GENOMIC DNA]</scope>
    <source>
        <strain evidence="6">201800299</strain>
    </source>
</reference>